<evidence type="ECO:0000313" key="2">
    <source>
        <dbReference type="Proteomes" id="UP001056120"/>
    </source>
</evidence>
<dbReference type="Proteomes" id="UP001056120">
    <property type="component" value="Linkage Group LG22"/>
</dbReference>
<comment type="caution">
    <text evidence="1">The sequence shown here is derived from an EMBL/GenBank/DDBJ whole genome shotgun (WGS) entry which is preliminary data.</text>
</comment>
<reference evidence="2" key="1">
    <citation type="journal article" date="2022" name="Mol. Ecol. Resour.">
        <title>The genomes of chicory, endive, great burdock and yacon provide insights into Asteraceae palaeo-polyploidization history and plant inulin production.</title>
        <authorList>
            <person name="Fan W."/>
            <person name="Wang S."/>
            <person name="Wang H."/>
            <person name="Wang A."/>
            <person name="Jiang F."/>
            <person name="Liu H."/>
            <person name="Zhao H."/>
            <person name="Xu D."/>
            <person name="Zhang Y."/>
        </authorList>
    </citation>
    <scope>NUCLEOTIDE SEQUENCE [LARGE SCALE GENOMIC DNA]</scope>
    <source>
        <strain evidence="2">cv. Yunnan</strain>
    </source>
</reference>
<keyword evidence="2" id="KW-1185">Reference proteome</keyword>
<organism evidence="1 2">
    <name type="scientific">Smallanthus sonchifolius</name>
    <dbReference type="NCBI Taxonomy" id="185202"/>
    <lineage>
        <taxon>Eukaryota</taxon>
        <taxon>Viridiplantae</taxon>
        <taxon>Streptophyta</taxon>
        <taxon>Embryophyta</taxon>
        <taxon>Tracheophyta</taxon>
        <taxon>Spermatophyta</taxon>
        <taxon>Magnoliopsida</taxon>
        <taxon>eudicotyledons</taxon>
        <taxon>Gunneridae</taxon>
        <taxon>Pentapetalae</taxon>
        <taxon>asterids</taxon>
        <taxon>campanulids</taxon>
        <taxon>Asterales</taxon>
        <taxon>Asteraceae</taxon>
        <taxon>Asteroideae</taxon>
        <taxon>Heliantheae alliance</taxon>
        <taxon>Millerieae</taxon>
        <taxon>Smallanthus</taxon>
    </lineage>
</organism>
<protein>
    <submittedName>
        <fullName evidence="1">Uncharacterized protein</fullName>
    </submittedName>
</protein>
<proteinExistence type="predicted"/>
<gene>
    <name evidence="1" type="ORF">L1987_65320</name>
</gene>
<accession>A0ACB9BU81</accession>
<name>A0ACB9BU81_9ASTR</name>
<reference evidence="1 2" key="2">
    <citation type="journal article" date="2022" name="Mol. Ecol. Resour.">
        <title>The genomes of chicory, endive, great burdock and yacon provide insights into Asteraceae paleo-polyploidization history and plant inulin production.</title>
        <authorList>
            <person name="Fan W."/>
            <person name="Wang S."/>
            <person name="Wang H."/>
            <person name="Wang A."/>
            <person name="Jiang F."/>
            <person name="Liu H."/>
            <person name="Zhao H."/>
            <person name="Xu D."/>
            <person name="Zhang Y."/>
        </authorList>
    </citation>
    <scope>NUCLEOTIDE SEQUENCE [LARGE SCALE GENOMIC DNA]</scope>
    <source>
        <strain evidence="2">cv. Yunnan</strain>
        <tissue evidence="1">Leaves</tissue>
    </source>
</reference>
<sequence>MLENNSSESELQVFSNGIVAFVMRYGSWVANQQTIDTQLKEMLENNSSESELQVFINALVQRGICVFKDEKLTRGKAISLELLKAIEESRVAVVVFSKNYANSSWCLAELAKIMEWHNQMGQKVLPVFYHVDPSDIRGQKNEVGIFFQQHGEKHKEEMNRVNEWREALTAAANLSGFHISKTFKE</sequence>
<evidence type="ECO:0000313" key="1">
    <source>
        <dbReference type="EMBL" id="KAI3725530.1"/>
    </source>
</evidence>
<dbReference type="EMBL" id="CM042039">
    <property type="protein sequence ID" value="KAI3725530.1"/>
    <property type="molecule type" value="Genomic_DNA"/>
</dbReference>